<dbReference type="Proteomes" id="UP000621540">
    <property type="component" value="Unassembled WGS sequence"/>
</dbReference>
<gene>
    <name evidence="3" type="ORF">H8Z76_03825</name>
</gene>
<evidence type="ECO:0000313" key="3">
    <source>
        <dbReference type="EMBL" id="MBC5753164.1"/>
    </source>
</evidence>
<keyword evidence="2" id="KW-0472">Membrane</keyword>
<dbReference type="EMBL" id="JACOQH010000002">
    <property type="protein sequence ID" value="MBC5753164.1"/>
    <property type="molecule type" value="Genomic_DNA"/>
</dbReference>
<sequence>MHILLLILKIIGILLLILLGLLLLFVLAVLFAPVRYRADGTLLEKKKADISANWLLFVLRVACSIKNGEVTACVRLFGIPVFIYPKRKKQKEKQTDTKLPDETTEIEKEIAYFTEEKKSDADSVPKLPELPENDPKEQKKKQKAKHRKKRDFRRMLTEIWQKLKQIIKNLAHIKEMIYDESNRSAFSHGCAEIRYLLRHFGPRKLKADLTFATGDPARTGQLLGVICIFPVIYRNEVSIVPDFETDDFYIRGTFSVKGRIRLIHALGSGIRIWRDKNIRKIIRKIRK</sequence>
<dbReference type="Pfam" id="PF11167">
    <property type="entry name" value="DUF2953"/>
    <property type="match status" value="1"/>
</dbReference>
<evidence type="ECO:0000256" key="1">
    <source>
        <dbReference type="SAM" id="MobiDB-lite"/>
    </source>
</evidence>
<feature type="transmembrane region" description="Helical" evidence="2">
    <location>
        <begin position="6"/>
        <end position="32"/>
    </location>
</feature>
<protein>
    <submittedName>
        <fullName evidence="3">DUF2953 domain-containing protein</fullName>
    </submittedName>
</protein>
<reference evidence="3 4" key="1">
    <citation type="submission" date="2020-08" db="EMBL/GenBank/DDBJ databases">
        <title>Genome public.</title>
        <authorList>
            <person name="Liu C."/>
            <person name="Sun Q."/>
        </authorList>
    </citation>
    <scope>NUCLEOTIDE SEQUENCE [LARGE SCALE GENOMIC DNA]</scope>
    <source>
        <strain evidence="3 4">BX0805</strain>
    </source>
</reference>
<comment type="caution">
    <text evidence="3">The sequence shown here is derived from an EMBL/GenBank/DDBJ whole genome shotgun (WGS) entry which is preliminary data.</text>
</comment>
<accession>A0ABR7I8C9</accession>
<name>A0ABR7I8C9_9FIRM</name>
<keyword evidence="4" id="KW-1185">Reference proteome</keyword>
<organism evidence="3 4">
    <name type="scientific">Roseburia yibonii</name>
    <dbReference type="NCBI Taxonomy" id="2763063"/>
    <lineage>
        <taxon>Bacteria</taxon>
        <taxon>Bacillati</taxon>
        <taxon>Bacillota</taxon>
        <taxon>Clostridia</taxon>
        <taxon>Lachnospirales</taxon>
        <taxon>Lachnospiraceae</taxon>
        <taxon>Roseburia</taxon>
    </lineage>
</organism>
<keyword evidence="2" id="KW-0812">Transmembrane</keyword>
<keyword evidence="2" id="KW-1133">Transmembrane helix</keyword>
<dbReference type="InterPro" id="IPR021338">
    <property type="entry name" value="DUF2953"/>
</dbReference>
<evidence type="ECO:0000313" key="4">
    <source>
        <dbReference type="Proteomes" id="UP000621540"/>
    </source>
</evidence>
<dbReference type="RefSeq" id="WP_186981711.1">
    <property type="nucleotide sequence ID" value="NZ_JACOQH010000002.1"/>
</dbReference>
<feature type="compositionally biased region" description="Basic residues" evidence="1">
    <location>
        <begin position="138"/>
        <end position="150"/>
    </location>
</feature>
<evidence type="ECO:0000256" key="2">
    <source>
        <dbReference type="SAM" id="Phobius"/>
    </source>
</evidence>
<proteinExistence type="predicted"/>
<feature type="region of interest" description="Disordered" evidence="1">
    <location>
        <begin position="116"/>
        <end position="150"/>
    </location>
</feature>